<evidence type="ECO:0000256" key="1">
    <source>
        <dbReference type="ARBA" id="ARBA00010020"/>
    </source>
</evidence>
<sequence length="307" mass="35314">MEISENCFPKPPVYDEIFMQQSLQFADSLKDLKNIRQQLYSAAQYFESSYNKVDHKQFVVESSKNYVAKALVNTVDHLGSVADKLNGLLDQKANQFSSMTSRFSCIEQRFSTSQGFMNLGGLSRSMLMVEANYGHHKRYFLTGAENRGLGSKSKELYRNCTSCPPYDLQQPKQDNSFSQAARMKPHRPLLRKEESRMPSTQPSPNRPSFSFMKVVFPDKEPGRRSVSPFRFPLRRSGSIENRSVSPSPPINKQLCRVEPRRAVSACRRAEVTNREREMESYTKRSKHLFKALISVHTSRKQVLLQKH</sequence>
<dbReference type="OrthoDB" id="1927036at2759"/>
<evidence type="ECO:0000313" key="4">
    <source>
        <dbReference type="Proteomes" id="UP000504604"/>
    </source>
</evidence>
<feature type="region of interest" description="Disordered" evidence="3">
    <location>
        <begin position="168"/>
        <end position="211"/>
    </location>
</feature>
<keyword evidence="4" id="KW-1185">Reference proteome</keyword>
<dbReference type="RefSeq" id="XP_020550203.1">
    <property type="nucleotide sequence ID" value="XM_020694544.1"/>
</dbReference>
<accession>A0A6I9TAQ8</accession>
<name>A0A6I9TAQ8_SESIN</name>
<dbReference type="RefSeq" id="XP_011081455.1">
    <property type="nucleotide sequence ID" value="XM_011083153.2"/>
</dbReference>
<proteinExistence type="inferred from homology"/>
<dbReference type="AlphaFoldDB" id="A0A6I9TAQ8"/>
<dbReference type="InterPro" id="IPR028457">
    <property type="entry name" value="ABI"/>
</dbReference>
<gene>
    <name evidence="5 6" type="primary">LOC105164503</name>
</gene>
<dbReference type="KEGG" id="sind:105164503"/>
<evidence type="ECO:0000313" key="6">
    <source>
        <dbReference type="RefSeq" id="XP_020550203.1"/>
    </source>
</evidence>
<evidence type="ECO:0000256" key="3">
    <source>
        <dbReference type="SAM" id="MobiDB-lite"/>
    </source>
</evidence>
<evidence type="ECO:0000256" key="2">
    <source>
        <dbReference type="ARBA" id="ARBA00025223"/>
    </source>
</evidence>
<dbReference type="Gramene" id="SIN_1008401.t">
    <property type="protein sequence ID" value="SIN_1008401.t"/>
    <property type="gene ID" value="SIN_1008401"/>
</dbReference>
<dbReference type="Proteomes" id="UP000504604">
    <property type="component" value="Linkage group LG6"/>
</dbReference>
<dbReference type="PANTHER" id="PTHR10460">
    <property type="entry name" value="ABL INTERACTOR FAMILY MEMBER"/>
    <property type="match status" value="1"/>
</dbReference>
<protein>
    <submittedName>
        <fullName evidence="5 6">Protein ABIL4</fullName>
    </submittedName>
</protein>
<comment type="function">
    <text evidence="2">Involved in regulation of actin and microtubule organization. Part of a WAVE complex that activates the Arp2/3 complex.</text>
</comment>
<organism evidence="4 5">
    <name type="scientific">Sesamum indicum</name>
    <name type="common">Oriental sesame</name>
    <name type="synonym">Sesamum orientale</name>
    <dbReference type="NCBI Taxonomy" id="4182"/>
    <lineage>
        <taxon>Eukaryota</taxon>
        <taxon>Viridiplantae</taxon>
        <taxon>Streptophyta</taxon>
        <taxon>Embryophyta</taxon>
        <taxon>Tracheophyta</taxon>
        <taxon>Spermatophyta</taxon>
        <taxon>Magnoliopsida</taxon>
        <taxon>eudicotyledons</taxon>
        <taxon>Gunneridae</taxon>
        <taxon>Pentapetalae</taxon>
        <taxon>asterids</taxon>
        <taxon>lamiids</taxon>
        <taxon>Lamiales</taxon>
        <taxon>Pedaliaceae</taxon>
        <taxon>Sesamum</taxon>
    </lineage>
</organism>
<dbReference type="PANTHER" id="PTHR10460:SF34">
    <property type="entry name" value="PROTEIN ABIL2-LIKE"/>
    <property type="match status" value="1"/>
</dbReference>
<comment type="similarity">
    <text evidence="1">Belongs to the ABI family.</text>
</comment>
<feature type="compositionally biased region" description="Polar residues" evidence="3">
    <location>
        <begin position="197"/>
        <end position="208"/>
    </location>
</feature>
<feature type="compositionally biased region" description="Polar residues" evidence="3">
    <location>
        <begin position="170"/>
        <end position="179"/>
    </location>
</feature>
<evidence type="ECO:0000313" key="5">
    <source>
        <dbReference type="RefSeq" id="XP_011081455.1"/>
    </source>
</evidence>
<dbReference type="GeneID" id="105164503"/>
<reference evidence="5 6" key="1">
    <citation type="submission" date="2025-04" db="UniProtKB">
        <authorList>
            <consortium name="RefSeq"/>
        </authorList>
    </citation>
    <scope>IDENTIFICATION</scope>
</reference>
<dbReference type="Gene3D" id="6.10.140.1620">
    <property type="match status" value="1"/>
</dbReference>